<dbReference type="PANTHER" id="PTHR40469">
    <property type="entry name" value="SECRETED GLYCOSYL HYDROLASE"/>
    <property type="match status" value="1"/>
</dbReference>
<evidence type="ECO:0000313" key="3">
    <source>
        <dbReference type="Proteomes" id="UP000808337"/>
    </source>
</evidence>
<protein>
    <submittedName>
        <fullName evidence="2">ThuA domain-containing protein</fullName>
    </submittedName>
</protein>
<accession>A0A9D7SVJ7</accession>
<dbReference type="InterPro" id="IPR029062">
    <property type="entry name" value="Class_I_gatase-like"/>
</dbReference>
<name>A0A9D7SVJ7_9BACT</name>
<comment type="caution">
    <text evidence="2">The sequence shown here is derived from an EMBL/GenBank/DDBJ whole genome shotgun (WGS) entry which is preliminary data.</text>
</comment>
<gene>
    <name evidence="2" type="ORF">IPP15_11410</name>
</gene>
<dbReference type="InterPro" id="IPR029010">
    <property type="entry name" value="ThuA-like"/>
</dbReference>
<dbReference type="Gene3D" id="3.40.50.880">
    <property type="match status" value="1"/>
</dbReference>
<dbReference type="Pfam" id="PF06283">
    <property type="entry name" value="ThuA"/>
    <property type="match status" value="1"/>
</dbReference>
<sequence>MPNVLIFSRTKAFRHECIEPGTIALESYFKTHGIHSMHSEDSSMISDEKLQPFDAIIFFQTTGNILDSIQQLALQKFIKSGKGFVGIHSAADTEYDWPWYVNMVGAQFADHPDIQSATLQKVDTSHIASRNLPARWTRTDEWYNFKQPPDSVQVLMTIDETTYHGGTMGANHPMSWCHSYDGGKAFYTALGHTVESYKDTIFLDHILNGVLWAANK</sequence>
<evidence type="ECO:0000259" key="1">
    <source>
        <dbReference type="Pfam" id="PF06283"/>
    </source>
</evidence>
<proteinExistence type="predicted"/>
<dbReference type="AlphaFoldDB" id="A0A9D7SVJ7"/>
<evidence type="ECO:0000313" key="2">
    <source>
        <dbReference type="EMBL" id="MBK9983011.1"/>
    </source>
</evidence>
<dbReference type="PANTHER" id="PTHR40469:SF2">
    <property type="entry name" value="GALACTOSE-BINDING DOMAIN-LIKE SUPERFAMILY PROTEIN"/>
    <property type="match status" value="1"/>
</dbReference>
<dbReference type="Proteomes" id="UP000808337">
    <property type="component" value="Unassembled WGS sequence"/>
</dbReference>
<feature type="domain" description="ThuA-like" evidence="1">
    <location>
        <begin position="3"/>
        <end position="213"/>
    </location>
</feature>
<reference evidence="2 3" key="1">
    <citation type="submission" date="2020-10" db="EMBL/GenBank/DDBJ databases">
        <title>Connecting structure to function with the recovery of over 1000 high-quality activated sludge metagenome-assembled genomes encoding full-length rRNA genes using long-read sequencing.</title>
        <authorList>
            <person name="Singleton C.M."/>
            <person name="Petriglieri F."/>
            <person name="Kristensen J.M."/>
            <person name="Kirkegaard R.H."/>
            <person name="Michaelsen T.Y."/>
            <person name="Andersen M.H."/>
            <person name="Karst S.M."/>
            <person name="Dueholm M.S."/>
            <person name="Nielsen P.H."/>
            <person name="Albertsen M."/>
        </authorList>
    </citation>
    <scope>NUCLEOTIDE SEQUENCE [LARGE SCALE GENOMIC DNA]</scope>
    <source>
        <strain evidence="2">Ribe_18-Q3-R11-54_MAXAC.273</strain>
    </source>
</reference>
<dbReference type="EMBL" id="JADKGY010000008">
    <property type="protein sequence ID" value="MBK9983011.1"/>
    <property type="molecule type" value="Genomic_DNA"/>
</dbReference>
<organism evidence="2 3">
    <name type="scientific">Candidatus Opimibacter skivensis</name>
    <dbReference type="NCBI Taxonomy" id="2982028"/>
    <lineage>
        <taxon>Bacteria</taxon>
        <taxon>Pseudomonadati</taxon>
        <taxon>Bacteroidota</taxon>
        <taxon>Saprospiria</taxon>
        <taxon>Saprospirales</taxon>
        <taxon>Saprospiraceae</taxon>
        <taxon>Candidatus Opimibacter</taxon>
    </lineage>
</organism>
<dbReference type="SUPFAM" id="SSF52317">
    <property type="entry name" value="Class I glutamine amidotransferase-like"/>
    <property type="match status" value="1"/>
</dbReference>